<evidence type="ECO:0000313" key="1">
    <source>
        <dbReference type="EMBL" id="CCA19034.1"/>
    </source>
</evidence>
<protein>
    <submittedName>
        <fullName evidence="1">AlNc14C62G4491 protein</fullName>
    </submittedName>
</protein>
<reference evidence="1" key="1">
    <citation type="journal article" date="2011" name="PLoS Biol.">
        <title>Gene gain and loss during evolution of obligate parasitism in the white rust pathogen of Arabidopsis thaliana.</title>
        <authorList>
            <person name="Kemen E."/>
            <person name="Gardiner A."/>
            <person name="Schultz-Larsen T."/>
            <person name="Kemen A.C."/>
            <person name="Balmuth A.L."/>
            <person name="Robert-Seilaniantz A."/>
            <person name="Bailey K."/>
            <person name="Holub E."/>
            <person name="Studholme D.J."/>
            <person name="Maclean D."/>
            <person name="Jones J.D."/>
        </authorList>
    </citation>
    <scope>NUCLEOTIDE SEQUENCE</scope>
</reference>
<sequence>MSNSQHITKWRSEFASVGFLYWHVGTAHMQWYYAPLVSKNHHTRFSTQVHLKPILTDSLPTTLIFTQYENSTVYTPTRVLMGGSDSVAYCKSSVQPLFEDLLYNALLVWIDNLLGHAKSDGDRVHALSQSTASFNG</sequence>
<proteinExistence type="predicted"/>
<organism evidence="1">
    <name type="scientific">Albugo laibachii Nc14</name>
    <dbReference type="NCBI Taxonomy" id="890382"/>
    <lineage>
        <taxon>Eukaryota</taxon>
        <taxon>Sar</taxon>
        <taxon>Stramenopiles</taxon>
        <taxon>Oomycota</taxon>
        <taxon>Peronosporomycetes</taxon>
        <taxon>Albuginales</taxon>
        <taxon>Albuginaceae</taxon>
        <taxon>Albugo</taxon>
    </lineage>
</organism>
<gene>
    <name evidence="1" type="primary">AlNc14C62G4491</name>
    <name evidence="1" type="ORF">ALNC14_051770</name>
</gene>
<dbReference type="EMBL" id="FR824107">
    <property type="protein sequence ID" value="CCA19034.1"/>
    <property type="molecule type" value="Genomic_DNA"/>
</dbReference>
<accession>F0WCW3</accession>
<dbReference type="HOGENOM" id="CLU_1879242_0_0_1"/>
<dbReference type="AlphaFoldDB" id="F0WCW3"/>
<name>F0WCW3_9STRA</name>
<reference evidence="1" key="2">
    <citation type="submission" date="2011-02" db="EMBL/GenBank/DDBJ databases">
        <authorList>
            <person name="MacLean D."/>
        </authorList>
    </citation>
    <scope>NUCLEOTIDE SEQUENCE</scope>
</reference>